<evidence type="ECO:0000256" key="4">
    <source>
        <dbReference type="ARBA" id="ARBA00022692"/>
    </source>
</evidence>
<keyword evidence="4 9" id="KW-0812">Transmembrane</keyword>
<reference evidence="10" key="1">
    <citation type="submission" date="2018-05" db="EMBL/GenBank/DDBJ databases">
        <authorList>
            <person name="Lanie J.A."/>
            <person name="Ng W.-L."/>
            <person name="Kazmierczak K.M."/>
            <person name="Andrzejewski T.M."/>
            <person name="Davidsen T.M."/>
            <person name="Wayne K.J."/>
            <person name="Tettelin H."/>
            <person name="Glass J.I."/>
            <person name="Rusch D."/>
            <person name="Podicherti R."/>
            <person name="Tsui H.-C.T."/>
            <person name="Winkler M.E."/>
        </authorList>
    </citation>
    <scope>NUCLEOTIDE SEQUENCE</scope>
</reference>
<keyword evidence="3" id="KW-1003">Cell membrane</keyword>
<protein>
    <recommendedName>
        <fullName evidence="11">Sec translocon accessory complex subunit YajC</fullName>
    </recommendedName>
</protein>
<evidence type="ECO:0000256" key="1">
    <source>
        <dbReference type="ARBA" id="ARBA00004162"/>
    </source>
</evidence>
<comment type="subcellular location">
    <subcellularLocation>
        <location evidence="1">Cell membrane</location>
        <topology evidence="1">Single-pass membrane protein</topology>
    </subcellularLocation>
</comment>
<dbReference type="AlphaFoldDB" id="A0A381WVS0"/>
<evidence type="ECO:0008006" key="11">
    <source>
        <dbReference type="Google" id="ProtNLM"/>
    </source>
</evidence>
<keyword evidence="7" id="KW-0811">Translocation</keyword>
<gene>
    <name evidence="10" type="ORF">METZ01_LOCUS109483</name>
</gene>
<proteinExistence type="predicted"/>
<dbReference type="GO" id="GO:0005886">
    <property type="term" value="C:plasma membrane"/>
    <property type="evidence" value="ECO:0007669"/>
    <property type="project" value="UniProtKB-SubCell"/>
</dbReference>
<evidence type="ECO:0000256" key="6">
    <source>
        <dbReference type="ARBA" id="ARBA00022989"/>
    </source>
</evidence>
<keyword evidence="8 9" id="KW-0472">Membrane</keyword>
<evidence type="ECO:0000256" key="5">
    <source>
        <dbReference type="ARBA" id="ARBA00022927"/>
    </source>
</evidence>
<dbReference type="PANTHER" id="PTHR33909:SF1">
    <property type="entry name" value="SEC TRANSLOCON ACCESSORY COMPLEX SUBUNIT YAJC"/>
    <property type="match status" value="1"/>
</dbReference>
<dbReference type="GO" id="GO:0015031">
    <property type="term" value="P:protein transport"/>
    <property type="evidence" value="ECO:0007669"/>
    <property type="project" value="UniProtKB-KW"/>
</dbReference>
<dbReference type="InterPro" id="IPR003849">
    <property type="entry name" value="Preprotein_translocase_YajC"/>
</dbReference>
<dbReference type="PANTHER" id="PTHR33909">
    <property type="entry name" value="SEC TRANSLOCON ACCESSORY COMPLEX SUBUNIT YAJC"/>
    <property type="match status" value="1"/>
</dbReference>
<evidence type="ECO:0000256" key="9">
    <source>
        <dbReference type="SAM" id="Phobius"/>
    </source>
</evidence>
<keyword evidence="2" id="KW-0813">Transport</keyword>
<keyword evidence="5" id="KW-0653">Protein transport</keyword>
<dbReference type="SMART" id="SM01323">
    <property type="entry name" value="YajC"/>
    <property type="match status" value="1"/>
</dbReference>
<evidence type="ECO:0000256" key="3">
    <source>
        <dbReference type="ARBA" id="ARBA00022475"/>
    </source>
</evidence>
<dbReference type="PRINTS" id="PR01853">
    <property type="entry name" value="YAJCTRNLCASE"/>
</dbReference>
<sequence>MNETPTFFDPTFLLLIGFFVLIYFLMIRPQNKARKAHEELVAGIEVGDEVVSSGGLLGRVTKISDQFFEINLGDNNRVKVQKTAISNVLPKGTINSI</sequence>
<name>A0A381WVS0_9ZZZZ</name>
<dbReference type="Pfam" id="PF02699">
    <property type="entry name" value="YajC"/>
    <property type="match status" value="1"/>
</dbReference>
<evidence type="ECO:0000256" key="2">
    <source>
        <dbReference type="ARBA" id="ARBA00022448"/>
    </source>
</evidence>
<organism evidence="10">
    <name type="scientific">marine metagenome</name>
    <dbReference type="NCBI Taxonomy" id="408172"/>
    <lineage>
        <taxon>unclassified sequences</taxon>
        <taxon>metagenomes</taxon>
        <taxon>ecological metagenomes</taxon>
    </lineage>
</organism>
<dbReference type="NCBIfam" id="TIGR00739">
    <property type="entry name" value="yajC"/>
    <property type="match status" value="1"/>
</dbReference>
<keyword evidence="6 9" id="KW-1133">Transmembrane helix</keyword>
<accession>A0A381WVS0</accession>
<evidence type="ECO:0000313" key="10">
    <source>
        <dbReference type="EMBL" id="SVA56629.1"/>
    </source>
</evidence>
<evidence type="ECO:0000256" key="8">
    <source>
        <dbReference type="ARBA" id="ARBA00023136"/>
    </source>
</evidence>
<evidence type="ECO:0000256" key="7">
    <source>
        <dbReference type="ARBA" id="ARBA00023010"/>
    </source>
</evidence>
<dbReference type="EMBL" id="UINC01013052">
    <property type="protein sequence ID" value="SVA56629.1"/>
    <property type="molecule type" value="Genomic_DNA"/>
</dbReference>
<feature type="transmembrane region" description="Helical" evidence="9">
    <location>
        <begin position="6"/>
        <end position="26"/>
    </location>
</feature>